<dbReference type="GO" id="GO:0019853">
    <property type="term" value="P:L-ascorbic acid biosynthetic process"/>
    <property type="evidence" value="ECO:0007669"/>
    <property type="project" value="TreeGrafter"/>
</dbReference>
<feature type="binding site" evidence="3">
    <location>
        <position position="18"/>
    </location>
    <ligand>
        <name>a divalent metal cation</name>
        <dbReference type="ChEBI" id="CHEBI:60240"/>
    </ligand>
</feature>
<dbReference type="PRINTS" id="PR01790">
    <property type="entry name" value="SMP30FAMILY"/>
</dbReference>
<comment type="cofactor">
    <cofactor evidence="3">
        <name>Zn(2+)</name>
        <dbReference type="ChEBI" id="CHEBI:29105"/>
    </cofactor>
    <text evidence="3">Binds 1 divalent metal cation per subunit.</text>
</comment>
<evidence type="ECO:0000256" key="2">
    <source>
        <dbReference type="PIRSR" id="PIRSR605511-1"/>
    </source>
</evidence>
<keyword evidence="6" id="KW-1185">Reference proteome</keyword>
<feature type="binding site" evidence="3">
    <location>
        <position position="199"/>
    </location>
    <ligand>
        <name>a divalent metal cation</name>
        <dbReference type="ChEBI" id="CHEBI:60240"/>
    </ligand>
</feature>
<dbReference type="InterPro" id="IPR005511">
    <property type="entry name" value="SMP-30"/>
</dbReference>
<accession>A0AAE3EZ10</accession>
<evidence type="ECO:0000256" key="3">
    <source>
        <dbReference type="PIRSR" id="PIRSR605511-2"/>
    </source>
</evidence>
<comment type="caution">
    <text evidence="5">The sequence shown here is derived from an EMBL/GenBank/DDBJ whole genome shotgun (WGS) entry which is preliminary data.</text>
</comment>
<organism evidence="5 6">
    <name type="scientific">Cerina litoralis</name>
    <dbReference type="NCBI Taxonomy" id="2874477"/>
    <lineage>
        <taxon>Bacteria</taxon>
        <taxon>Pseudomonadati</taxon>
        <taxon>Bacteroidota</taxon>
        <taxon>Flavobacteriia</taxon>
        <taxon>Flavobacteriales</taxon>
        <taxon>Flavobacteriaceae</taxon>
        <taxon>Cerina</taxon>
    </lineage>
</organism>
<feature type="binding site" evidence="3">
    <location>
        <position position="121"/>
    </location>
    <ligand>
        <name>substrate</name>
    </ligand>
</feature>
<feature type="active site" description="Proton donor/acceptor" evidence="2">
    <location>
        <position position="199"/>
    </location>
</feature>
<feature type="binding site" evidence="3">
    <location>
        <position position="103"/>
    </location>
    <ligand>
        <name>substrate</name>
    </ligand>
</feature>
<dbReference type="EMBL" id="JAIRBC010000027">
    <property type="protein sequence ID" value="MCG2462231.1"/>
    <property type="molecule type" value="Genomic_DNA"/>
</dbReference>
<comment type="similarity">
    <text evidence="1">Belongs to the SMP-30/CGR1 family.</text>
</comment>
<dbReference type="InterPro" id="IPR013658">
    <property type="entry name" value="SGL"/>
</dbReference>
<name>A0AAE3EZ10_9FLAO</name>
<sequence length="295" mass="32804">MKTIDAQVIYRTQAIVGEGSLWDHDNQRLLWVDILAHKIYAFDPKTKSNMGFDIGQDVGTVVLTESGLWAFADQDGIGYLNPKTGKIKSGPKPEVNSPNVRFNDGKCDPRGNLWAGTMAYDVSEGAGTLYEFDSLGGVNKKIERCTISNGLVWSSDRTKFYFIDSPTYVIHQYDYDEFTGEISNKKVVAGISKEIGLPDGMVIDSEDHLWVALFYGGKVIRIDPKTGKIVYEVALPVPNITSCAFGGEDLDELYITTASHMMDKEGLEKYPLSGSLFRVKVPFKGVLPHKMKNHF</sequence>
<dbReference type="RefSeq" id="WP_317903370.1">
    <property type="nucleotide sequence ID" value="NZ_JAIRBC010000027.1"/>
</dbReference>
<dbReference type="GO" id="GO:0005509">
    <property type="term" value="F:calcium ion binding"/>
    <property type="evidence" value="ECO:0007669"/>
    <property type="project" value="TreeGrafter"/>
</dbReference>
<keyword evidence="3" id="KW-0479">Metal-binding</keyword>
<evidence type="ECO:0000313" key="5">
    <source>
        <dbReference type="EMBL" id="MCG2462231.1"/>
    </source>
</evidence>
<feature type="domain" description="SMP-30/Gluconolactonase/LRE-like region" evidence="4">
    <location>
        <begin position="16"/>
        <end position="258"/>
    </location>
</feature>
<dbReference type="Pfam" id="PF08450">
    <property type="entry name" value="SGL"/>
    <property type="match status" value="1"/>
</dbReference>
<keyword evidence="3" id="KW-0862">Zinc</keyword>
<dbReference type="AlphaFoldDB" id="A0AAE3EZ10"/>
<feature type="binding site" evidence="3">
    <location>
        <position position="101"/>
    </location>
    <ligand>
        <name>substrate</name>
    </ligand>
</feature>
<protein>
    <submittedName>
        <fullName evidence="5">SMP-30/gluconolactonase/LRE family protein</fullName>
    </submittedName>
</protein>
<dbReference type="Proteomes" id="UP001200642">
    <property type="component" value="Unassembled WGS sequence"/>
</dbReference>
<reference evidence="5" key="1">
    <citation type="submission" date="2023-02" db="EMBL/GenBank/DDBJ databases">
        <title>Genome of Flavobacteriaceae gen. nov. sp. strain F89.</title>
        <authorList>
            <person name="Wang Y."/>
        </authorList>
    </citation>
    <scope>NUCLEOTIDE SEQUENCE</scope>
    <source>
        <strain evidence="5">F89</strain>
    </source>
</reference>
<dbReference type="SUPFAM" id="SSF63829">
    <property type="entry name" value="Calcium-dependent phosphotriesterase"/>
    <property type="match status" value="1"/>
</dbReference>
<gene>
    <name evidence="5" type="ORF">K8352_15835</name>
</gene>
<dbReference type="Gene3D" id="2.120.10.30">
    <property type="entry name" value="TolB, C-terminal domain"/>
    <property type="match status" value="1"/>
</dbReference>
<dbReference type="GO" id="GO:0004341">
    <property type="term" value="F:gluconolactonase activity"/>
    <property type="evidence" value="ECO:0007669"/>
    <property type="project" value="TreeGrafter"/>
</dbReference>
<feature type="binding site" evidence="3">
    <location>
        <position position="149"/>
    </location>
    <ligand>
        <name>a divalent metal cation</name>
        <dbReference type="ChEBI" id="CHEBI:60240"/>
    </ligand>
</feature>
<evidence type="ECO:0000313" key="6">
    <source>
        <dbReference type="Proteomes" id="UP001200642"/>
    </source>
</evidence>
<dbReference type="PANTHER" id="PTHR10907:SF47">
    <property type="entry name" value="REGUCALCIN"/>
    <property type="match status" value="1"/>
</dbReference>
<dbReference type="PANTHER" id="PTHR10907">
    <property type="entry name" value="REGUCALCIN"/>
    <property type="match status" value="1"/>
</dbReference>
<dbReference type="InterPro" id="IPR011042">
    <property type="entry name" value="6-blade_b-propeller_TolB-like"/>
</dbReference>
<evidence type="ECO:0000259" key="4">
    <source>
        <dbReference type="Pfam" id="PF08450"/>
    </source>
</evidence>
<evidence type="ECO:0000256" key="1">
    <source>
        <dbReference type="ARBA" id="ARBA00008853"/>
    </source>
</evidence>
<proteinExistence type="inferred from homology"/>